<feature type="compositionally biased region" description="Basic and acidic residues" evidence="2">
    <location>
        <begin position="185"/>
        <end position="197"/>
    </location>
</feature>
<feature type="compositionally biased region" description="Basic and acidic residues" evidence="2">
    <location>
        <begin position="86"/>
        <end position="100"/>
    </location>
</feature>
<feature type="compositionally biased region" description="Polar residues" evidence="2">
    <location>
        <begin position="204"/>
        <end position="223"/>
    </location>
</feature>
<dbReference type="AlphaFoldDB" id="A0A1X7AIG3"/>
<gene>
    <name evidence="3" type="ORF">EHSB41UT_01649</name>
</gene>
<feature type="compositionally biased region" description="Basic and acidic residues" evidence="2">
    <location>
        <begin position="64"/>
        <end position="73"/>
    </location>
</feature>
<evidence type="ECO:0000313" key="4">
    <source>
        <dbReference type="Proteomes" id="UP000196573"/>
    </source>
</evidence>
<feature type="compositionally biased region" description="Polar residues" evidence="2">
    <location>
        <begin position="236"/>
        <end position="246"/>
    </location>
</feature>
<evidence type="ECO:0000313" key="3">
    <source>
        <dbReference type="EMBL" id="SMA43702.1"/>
    </source>
</evidence>
<organism evidence="3 4">
    <name type="scientific">Parendozoicomonas haliclonae</name>
    <dbReference type="NCBI Taxonomy" id="1960125"/>
    <lineage>
        <taxon>Bacteria</taxon>
        <taxon>Pseudomonadati</taxon>
        <taxon>Pseudomonadota</taxon>
        <taxon>Gammaproteobacteria</taxon>
        <taxon>Oceanospirillales</taxon>
        <taxon>Endozoicomonadaceae</taxon>
        <taxon>Parendozoicomonas</taxon>
    </lineage>
</organism>
<feature type="region of interest" description="Disordered" evidence="2">
    <location>
        <begin position="1"/>
        <end position="335"/>
    </location>
</feature>
<protein>
    <submittedName>
        <fullName evidence="3">Uncharacterized protein</fullName>
    </submittedName>
</protein>
<dbReference type="EMBL" id="FWPT01000003">
    <property type="protein sequence ID" value="SMA43702.1"/>
    <property type="molecule type" value="Genomic_DNA"/>
</dbReference>
<feature type="compositionally biased region" description="Polar residues" evidence="2">
    <location>
        <begin position="1"/>
        <end position="13"/>
    </location>
</feature>
<keyword evidence="1" id="KW-0175">Coiled coil</keyword>
<evidence type="ECO:0000256" key="2">
    <source>
        <dbReference type="SAM" id="MobiDB-lite"/>
    </source>
</evidence>
<accession>A0A1X7AIG3</accession>
<dbReference type="Proteomes" id="UP000196573">
    <property type="component" value="Unassembled WGS sequence"/>
</dbReference>
<feature type="compositionally biased region" description="Polar residues" evidence="2">
    <location>
        <begin position="315"/>
        <end position="335"/>
    </location>
</feature>
<proteinExistence type="predicted"/>
<name>A0A1X7AIG3_9GAMM</name>
<feature type="compositionally biased region" description="Polar residues" evidence="2">
    <location>
        <begin position="149"/>
        <end position="161"/>
    </location>
</feature>
<keyword evidence="4" id="KW-1185">Reference proteome</keyword>
<reference evidence="3 4" key="1">
    <citation type="submission" date="2017-03" db="EMBL/GenBank/DDBJ databases">
        <authorList>
            <person name="Afonso C.L."/>
            <person name="Miller P.J."/>
            <person name="Scott M.A."/>
            <person name="Spackman E."/>
            <person name="Goraichik I."/>
            <person name="Dimitrov K.M."/>
            <person name="Suarez D.L."/>
            <person name="Swayne D.E."/>
        </authorList>
    </citation>
    <scope>NUCLEOTIDE SEQUENCE [LARGE SCALE GENOMIC DNA]</scope>
    <source>
        <strain evidence="3">SB41UT1</strain>
    </source>
</reference>
<sequence>MNGPGSVQSGSTTPLPPTPDNGKTEGIEDNGDGVAKVTPQENTSVKKARPDRPATKPKPSAKTLSERLVKKQENNTPKSSVNVKARAREMEADALAKNKQPELQSGPEAKIRRPESIYQSLEEARNDSKGKTPGKLSQEQLQLGARFQMSGSQESETLQSEPTKRKGPPPPKRSSSLPTGTPTESKTETSSESRSLFKEGLAALQNSSMGGDTTPKPVQSETTAKPKPKPPERKSSLPQNQPQQETAPPKKSSLFSESLAAMKKTSLGGAQPSSPPPQQERTSPTPKRKAPPPPQQNSTKTEPSVTTNNSTVSTAPKTASTVATAPIQTQGSSQLQLSDLEAQITRLDDQTSQLAMPAQARNNAIKKPALAHQKALMASARKLREYSESLHKLDQSSSSLKKRAKLESSIQQLMTKSENQIKAASNFTDQIAPPDKAKEKAKLIEYLNNALQQLDTARQQLNQLAGTKVSSKKALTLEQLHANQDKLSSLISELQTEMANKGPNFDETFTEVKEKISQYNSAIQKAKPAKGKTANQQLMMPAVPTLRL</sequence>
<dbReference type="RefSeq" id="WP_087108712.1">
    <property type="nucleotide sequence ID" value="NZ_CBCSCN010000008.1"/>
</dbReference>
<feature type="compositionally biased region" description="Low complexity" evidence="2">
    <location>
        <begin position="304"/>
        <end position="314"/>
    </location>
</feature>
<feature type="coiled-coil region" evidence="1">
    <location>
        <begin position="440"/>
        <end position="497"/>
    </location>
</feature>
<feature type="compositionally biased region" description="Low complexity" evidence="2">
    <location>
        <begin position="173"/>
        <end position="184"/>
    </location>
</feature>
<evidence type="ECO:0000256" key="1">
    <source>
        <dbReference type="SAM" id="Coils"/>
    </source>
</evidence>